<dbReference type="PANTHER" id="PTHR47738">
    <property type="entry name" value="PTS SYSTEM FRUCTOSE-LIKE EIIA COMPONENT-RELATED"/>
    <property type="match status" value="1"/>
</dbReference>
<dbReference type="InterPro" id="IPR004715">
    <property type="entry name" value="PTS_IIA_fruc"/>
</dbReference>
<evidence type="ECO:0000313" key="8">
    <source>
        <dbReference type="EMBL" id="ERJ13845.1"/>
    </source>
</evidence>
<evidence type="ECO:0000256" key="4">
    <source>
        <dbReference type="ARBA" id="ARBA00022597"/>
    </source>
</evidence>
<protein>
    <submittedName>
        <fullName evidence="8">FruA protein</fullName>
        <ecNumber evidence="8">2.7.1.69</ecNumber>
    </submittedName>
</protein>
<dbReference type="GO" id="GO:0008982">
    <property type="term" value="F:protein-N(PI)-phosphohistidine-sugar phosphotransferase activity"/>
    <property type="evidence" value="ECO:0007669"/>
    <property type="project" value="InterPro"/>
</dbReference>
<feature type="domain" description="PTS EIIA type-2" evidence="7">
    <location>
        <begin position="5"/>
        <end position="149"/>
    </location>
</feature>
<dbReference type="CDD" id="cd00211">
    <property type="entry name" value="PTS_IIA_fru"/>
    <property type="match status" value="1"/>
</dbReference>
<dbReference type="Gene3D" id="3.40.930.10">
    <property type="entry name" value="Mannitol-specific EII, Chain A"/>
    <property type="match status" value="1"/>
</dbReference>
<comment type="caution">
    <text evidence="8">The sequence shown here is derived from an EMBL/GenBank/DDBJ whole genome shotgun (WGS) entry which is preliminary data.</text>
</comment>
<proteinExistence type="predicted"/>
<evidence type="ECO:0000313" key="9">
    <source>
        <dbReference type="Proteomes" id="UP000005707"/>
    </source>
</evidence>
<evidence type="ECO:0000259" key="7">
    <source>
        <dbReference type="PROSITE" id="PS51094"/>
    </source>
</evidence>
<dbReference type="InterPro" id="IPR002178">
    <property type="entry name" value="PTS_EIIA_type-2_dom"/>
</dbReference>
<evidence type="ECO:0000256" key="3">
    <source>
        <dbReference type="ARBA" id="ARBA00022553"/>
    </source>
</evidence>
<dbReference type="PANTHER" id="PTHR47738:SF2">
    <property type="entry name" value="PTS SYSTEM FRUCTOSE-LIKE EIIA COMPONENT"/>
    <property type="match status" value="1"/>
</dbReference>
<dbReference type="EMBL" id="AFNU02000001">
    <property type="protein sequence ID" value="ERJ13845.1"/>
    <property type="molecule type" value="Genomic_DNA"/>
</dbReference>
<evidence type="ECO:0000256" key="6">
    <source>
        <dbReference type="ARBA" id="ARBA00022683"/>
    </source>
</evidence>
<dbReference type="PROSITE" id="PS00372">
    <property type="entry name" value="PTS_EIIA_TYPE_2_HIS"/>
    <property type="match status" value="1"/>
</dbReference>
<dbReference type="Pfam" id="PF00359">
    <property type="entry name" value="PTS_EIIA_2"/>
    <property type="match status" value="1"/>
</dbReference>
<dbReference type="InParanoid" id="U2FM97"/>
<name>U2FM97_9MOLU</name>
<evidence type="ECO:0000256" key="1">
    <source>
        <dbReference type="ARBA" id="ARBA00004496"/>
    </source>
</evidence>
<keyword evidence="5 8" id="KW-0808">Transferase</keyword>
<dbReference type="STRING" id="1033810.HLPCO_000511"/>
<dbReference type="InterPro" id="IPR051541">
    <property type="entry name" value="PTS_SugarTrans_NitroReg"/>
</dbReference>
<evidence type="ECO:0000256" key="5">
    <source>
        <dbReference type="ARBA" id="ARBA00022679"/>
    </source>
</evidence>
<dbReference type="FunFam" id="3.40.930.10:FF:000009">
    <property type="entry name" value="PTS system, fructose specific IIABC component"/>
    <property type="match status" value="1"/>
</dbReference>
<gene>
    <name evidence="8" type="primary">fruA</name>
    <name evidence="8" type="ORF">HLPCO_000511</name>
</gene>
<evidence type="ECO:0000256" key="2">
    <source>
        <dbReference type="ARBA" id="ARBA00022448"/>
    </source>
</evidence>
<reference evidence="8 9" key="2">
    <citation type="journal article" date="2013" name="PLoS ONE">
        <title>INDIGO - INtegrated Data Warehouse of MIcrobial GenOmes with Examples from the Red Sea Extremophiles.</title>
        <authorList>
            <person name="Alam I."/>
            <person name="Antunes A."/>
            <person name="Kamau A.A."/>
            <person name="Ba Alawi W."/>
            <person name="Kalkatawi M."/>
            <person name="Stingl U."/>
            <person name="Bajic V.B."/>
        </authorList>
    </citation>
    <scope>NUCLEOTIDE SEQUENCE [LARGE SCALE GENOMIC DNA]</scope>
    <source>
        <strain evidence="8 9">SSD-17B</strain>
    </source>
</reference>
<keyword evidence="3" id="KW-0597">Phosphoprotein</keyword>
<keyword evidence="9" id="KW-1185">Reference proteome</keyword>
<dbReference type="NCBIfam" id="TIGR00848">
    <property type="entry name" value="fruA"/>
    <property type="match status" value="1"/>
</dbReference>
<sequence>MKITDLLIKDTMNLSLSSSTKTEVIDELVTMLYDAGRIKDIKKFRKAIIAREEQVSTGVGGGVAIPHAKSKTVLEPTLVFGISEKGIDYKSLDGELSTIFFMIAVPEKGNDLHLKALSKLARMLIHEDFKQGLLDAKTKDEVLALIDSKQ</sequence>
<keyword evidence="4" id="KW-0762">Sugar transport</keyword>
<organism evidence="8 9">
    <name type="scientific">Haloplasma contractile SSD-17B</name>
    <dbReference type="NCBI Taxonomy" id="1033810"/>
    <lineage>
        <taxon>Bacteria</taxon>
        <taxon>Bacillati</taxon>
        <taxon>Mycoplasmatota</taxon>
        <taxon>Mollicutes</taxon>
        <taxon>Haloplasmatales</taxon>
        <taxon>Haloplasmataceae</taxon>
        <taxon>Haloplasma</taxon>
    </lineage>
</organism>
<keyword evidence="2" id="KW-0813">Transport</keyword>
<dbReference type="Proteomes" id="UP000005707">
    <property type="component" value="Unassembled WGS sequence"/>
</dbReference>
<dbReference type="PROSITE" id="PS51094">
    <property type="entry name" value="PTS_EIIA_TYPE_2"/>
    <property type="match status" value="1"/>
</dbReference>
<dbReference type="GO" id="GO:0005737">
    <property type="term" value="C:cytoplasm"/>
    <property type="evidence" value="ECO:0007669"/>
    <property type="project" value="UniProtKB-SubCell"/>
</dbReference>
<dbReference type="GO" id="GO:0009401">
    <property type="term" value="P:phosphoenolpyruvate-dependent sugar phosphotransferase system"/>
    <property type="evidence" value="ECO:0007669"/>
    <property type="project" value="UniProtKB-KW"/>
</dbReference>
<keyword evidence="6" id="KW-0598">Phosphotransferase system</keyword>
<dbReference type="InterPro" id="IPR016152">
    <property type="entry name" value="PTrfase/Anion_transptr"/>
</dbReference>
<dbReference type="EC" id="2.7.1.69" evidence="8"/>
<dbReference type="eggNOG" id="COG1762">
    <property type="taxonomic scope" value="Bacteria"/>
</dbReference>
<dbReference type="AlphaFoldDB" id="U2FM97"/>
<reference evidence="8 9" key="1">
    <citation type="journal article" date="2011" name="J. Bacteriol.">
        <title>Genome sequence of Haloplasma contractile, an unusual contractile bacterium from a deep-sea anoxic brine lake.</title>
        <authorList>
            <person name="Antunes A."/>
            <person name="Alam I."/>
            <person name="El Dorry H."/>
            <person name="Siam R."/>
            <person name="Robertson A."/>
            <person name="Bajic V.B."/>
            <person name="Stingl U."/>
        </authorList>
    </citation>
    <scope>NUCLEOTIDE SEQUENCE [LARGE SCALE GENOMIC DNA]</scope>
    <source>
        <strain evidence="8 9">SSD-17B</strain>
    </source>
</reference>
<dbReference type="GO" id="GO:0016020">
    <property type="term" value="C:membrane"/>
    <property type="evidence" value="ECO:0007669"/>
    <property type="project" value="InterPro"/>
</dbReference>
<dbReference type="SUPFAM" id="SSF55804">
    <property type="entry name" value="Phoshotransferase/anion transport protein"/>
    <property type="match status" value="1"/>
</dbReference>
<accession>U2FM97</accession>
<comment type="subcellular location">
    <subcellularLocation>
        <location evidence="1">Cytoplasm</location>
    </subcellularLocation>
</comment>